<dbReference type="Proteomes" id="UP000396862">
    <property type="component" value="Unassembled WGS sequence"/>
</dbReference>
<dbReference type="InterPro" id="IPR013783">
    <property type="entry name" value="Ig-like_fold"/>
</dbReference>
<evidence type="ECO:0000313" key="3">
    <source>
        <dbReference type="EMBL" id="PSK85344.1"/>
    </source>
</evidence>
<accession>A0A2P8CK54</accession>
<feature type="domain" description="Type 9 secretion system plug protein N-terminal" evidence="1">
    <location>
        <begin position="49"/>
        <end position="173"/>
    </location>
</feature>
<evidence type="ECO:0000313" key="5">
    <source>
        <dbReference type="Proteomes" id="UP000396862"/>
    </source>
</evidence>
<evidence type="ECO:0000313" key="4">
    <source>
        <dbReference type="Proteomes" id="UP000240621"/>
    </source>
</evidence>
<comment type="caution">
    <text evidence="3">The sequence shown here is derived from an EMBL/GenBank/DDBJ whole genome shotgun (WGS) entry which is preliminary data.</text>
</comment>
<protein>
    <submittedName>
        <fullName evidence="2">DUF5103 domain-containing protein</fullName>
    </submittedName>
    <submittedName>
        <fullName evidence="3">Uncharacterized protein DUF5103</fullName>
    </submittedName>
</protein>
<evidence type="ECO:0000313" key="2">
    <source>
        <dbReference type="EMBL" id="GET19964.1"/>
    </source>
</evidence>
<dbReference type="Pfam" id="PF17116">
    <property type="entry name" value="T9SS_plug_1st"/>
    <property type="match status" value="1"/>
</dbReference>
<dbReference type="EMBL" id="PYGC01000001">
    <property type="protein sequence ID" value="PSK85344.1"/>
    <property type="molecule type" value="Genomic_DNA"/>
</dbReference>
<reference evidence="3 4" key="1">
    <citation type="submission" date="2018-03" db="EMBL/GenBank/DDBJ databases">
        <title>Genomic Encyclopedia of Archaeal and Bacterial Type Strains, Phase II (KMG-II): from individual species to whole genera.</title>
        <authorList>
            <person name="Goeker M."/>
        </authorList>
    </citation>
    <scope>NUCLEOTIDE SEQUENCE [LARGE SCALE GENOMIC DNA]</scope>
    <source>
        <strain evidence="3 4">DSM 27267</strain>
    </source>
</reference>
<sequence>MLRKFTIRTIFILTASLLFGPRISAKNLPQKDNPDNENLLTNQVYSDNIHTVQFYREGWEFSQPVLVLGSDQHLVLKFDDLSGEAQTYSYTIKHCSADWTPSSLIESEYLDGFFENTIDDYEYSVNTTIPYVNYLLRIPNDDVKPKISGNYVLTVWNNYDHTKPVLTRRFFVVDQKVSVTGKVKPATYDSYRGPNQEVDFAIQHPDFSIQNPRDEVKVLLMQNGRWDNAKTDLLPQFISENSLVYDYSEENVFKGGNEFRNFDMKSLRVNGKGIAGIQYLSPLFHVTLYPDKDRHGQDYHFENDLDGHYLVKRDNVTDSDVEADYAMVHFSLDIQAPLTEGNIYVFGELSGWQCNPSNQMTYSIERKQYELALLLKQGFYDYEYAYVRNDDGKIDTSLLEGSHVETENNYQIFVYYRGISSRYDQLIGYQVINSANQ</sequence>
<reference evidence="2 5" key="2">
    <citation type="submission" date="2019-10" db="EMBL/GenBank/DDBJ databases">
        <title>Prolixibacter strains distinguished by the presence of nitrate reductase genes were adept at nitrate-dependent anaerobic corrosion of metallic iron and carbon steel.</title>
        <authorList>
            <person name="Iino T."/>
            <person name="Shono N."/>
            <person name="Ito K."/>
            <person name="Nakamura R."/>
            <person name="Sueoka K."/>
            <person name="Harayama S."/>
            <person name="Ohkuma M."/>
        </authorList>
    </citation>
    <scope>NUCLEOTIDE SEQUENCE [LARGE SCALE GENOMIC DNA]</scope>
    <source>
        <strain evidence="2 5">MIC1-1</strain>
    </source>
</reference>
<dbReference type="OrthoDB" id="1522602at2"/>
<gene>
    <name evidence="3" type="ORF">CLV93_101299</name>
    <name evidence="2" type="ORF">JCM18694_02100</name>
</gene>
<dbReference type="EMBL" id="BLAU01000001">
    <property type="protein sequence ID" value="GET19964.1"/>
    <property type="molecule type" value="Genomic_DNA"/>
</dbReference>
<dbReference type="RefSeq" id="WP_106540396.1">
    <property type="nucleotide sequence ID" value="NZ_BLAU01000001.1"/>
</dbReference>
<proteinExistence type="predicted"/>
<dbReference type="AlphaFoldDB" id="A0A2P8CK54"/>
<dbReference type="Gene3D" id="2.60.40.10">
    <property type="entry name" value="Immunoglobulins"/>
    <property type="match status" value="1"/>
</dbReference>
<organism evidence="3 4">
    <name type="scientific">Prolixibacter denitrificans</name>
    <dbReference type="NCBI Taxonomy" id="1541063"/>
    <lineage>
        <taxon>Bacteria</taxon>
        <taxon>Pseudomonadati</taxon>
        <taxon>Bacteroidota</taxon>
        <taxon>Bacteroidia</taxon>
        <taxon>Marinilabiliales</taxon>
        <taxon>Prolixibacteraceae</taxon>
        <taxon>Prolixibacter</taxon>
    </lineage>
</organism>
<keyword evidence="5" id="KW-1185">Reference proteome</keyword>
<evidence type="ECO:0000259" key="1">
    <source>
        <dbReference type="Pfam" id="PF17116"/>
    </source>
</evidence>
<dbReference type="Proteomes" id="UP000240621">
    <property type="component" value="Unassembled WGS sequence"/>
</dbReference>
<dbReference type="InterPro" id="IPR031345">
    <property type="entry name" value="T9SS_Plug_N"/>
</dbReference>
<name>A0A2P8CK54_9BACT</name>